<dbReference type="Pfam" id="PF02082">
    <property type="entry name" value="Rrf2"/>
    <property type="match status" value="1"/>
</dbReference>
<dbReference type="GO" id="GO:0005829">
    <property type="term" value="C:cytosol"/>
    <property type="evidence" value="ECO:0007669"/>
    <property type="project" value="TreeGrafter"/>
</dbReference>
<dbReference type="GO" id="GO:0003700">
    <property type="term" value="F:DNA-binding transcription factor activity"/>
    <property type="evidence" value="ECO:0007669"/>
    <property type="project" value="TreeGrafter"/>
</dbReference>
<dbReference type="NCBIfam" id="TIGR00738">
    <property type="entry name" value="rrf2_super"/>
    <property type="match status" value="1"/>
</dbReference>
<dbReference type="InterPro" id="IPR036390">
    <property type="entry name" value="WH_DNA-bd_sf"/>
</dbReference>
<dbReference type="PROSITE" id="PS51197">
    <property type="entry name" value="HTH_RRF2_2"/>
    <property type="match status" value="1"/>
</dbReference>
<keyword evidence="2" id="KW-1185">Reference proteome</keyword>
<dbReference type="RefSeq" id="WP_146784122.1">
    <property type="nucleotide sequence ID" value="NZ_BAABIO010000002.1"/>
</dbReference>
<organism evidence="1 2">
    <name type="scientific">Flavisolibacter ginsenosidimutans</name>
    <dbReference type="NCBI Taxonomy" id="661481"/>
    <lineage>
        <taxon>Bacteria</taxon>
        <taxon>Pseudomonadati</taxon>
        <taxon>Bacteroidota</taxon>
        <taxon>Chitinophagia</taxon>
        <taxon>Chitinophagales</taxon>
        <taxon>Chitinophagaceae</taxon>
        <taxon>Flavisolibacter</taxon>
    </lineage>
</organism>
<dbReference type="InterPro" id="IPR000944">
    <property type="entry name" value="Tscrpt_reg_Rrf2"/>
</dbReference>
<evidence type="ECO:0000313" key="2">
    <source>
        <dbReference type="Proteomes" id="UP000321204"/>
    </source>
</evidence>
<protein>
    <submittedName>
        <fullName evidence="1">Rrf2 family transcriptional regulator</fullName>
    </submittedName>
</protein>
<dbReference type="PANTHER" id="PTHR33221">
    <property type="entry name" value="WINGED HELIX-TURN-HELIX TRANSCRIPTIONAL REGULATOR, RRF2 FAMILY"/>
    <property type="match status" value="1"/>
</dbReference>
<dbReference type="EMBL" id="CP042433">
    <property type="protein sequence ID" value="QEC55435.1"/>
    <property type="molecule type" value="Genomic_DNA"/>
</dbReference>
<proteinExistence type="predicted"/>
<reference evidence="1 2" key="1">
    <citation type="journal article" date="2015" name="Int. J. Syst. Evol. Microbiol.">
        <title>Flavisolibacter ginsenosidimutans sp. nov., with ginsenoside-converting activity isolated from soil used for cultivating ginseng.</title>
        <authorList>
            <person name="Zhao Y."/>
            <person name="Liu Q."/>
            <person name="Kang M.S."/>
            <person name="Jin F."/>
            <person name="Yu H."/>
            <person name="Im W.T."/>
        </authorList>
    </citation>
    <scope>NUCLEOTIDE SEQUENCE [LARGE SCALE GENOMIC DNA]</scope>
    <source>
        <strain evidence="1 2">Gsoil 636</strain>
    </source>
</reference>
<dbReference type="InterPro" id="IPR036388">
    <property type="entry name" value="WH-like_DNA-bd_sf"/>
</dbReference>
<dbReference type="SUPFAM" id="SSF46785">
    <property type="entry name" value="Winged helix' DNA-binding domain"/>
    <property type="match status" value="1"/>
</dbReference>
<gene>
    <name evidence="1" type="ORF">FSB75_05795</name>
</gene>
<dbReference type="AlphaFoldDB" id="A0A5B8UGE3"/>
<evidence type="ECO:0000313" key="1">
    <source>
        <dbReference type="EMBL" id="QEC55435.1"/>
    </source>
</evidence>
<accession>A0A5B8UGE3</accession>
<dbReference type="KEGG" id="fgg:FSB75_05795"/>
<name>A0A5B8UGE3_9BACT</name>
<dbReference type="Gene3D" id="1.10.10.10">
    <property type="entry name" value="Winged helix-like DNA-binding domain superfamily/Winged helix DNA-binding domain"/>
    <property type="match status" value="1"/>
</dbReference>
<sequence>MLFSKSFGYAVRGVLYITLMQDSKQFVQAEEIAVQLSAPRYFMSKILKNLVKAGVLASSKGKTGGFTVNEKTRSLSLSFLAEITDGTDMFNKCVLRLQDCDVNNPCPVHEQMHGLRQRLQALLSSASINDLLHGDKEHFIKSIATAYKPTDFNDRYANRKSHRATNRITNGKR</sequence>
<dbReference type="Proteomes" id="UP000321204">
    <property type="component" value="Chromosome"/>
</dbReference>
<dbReference type="PANTHER" id="PTHR33221:SF14">
    <property type="entry name" value="HTH-TYPE TRANSCRIPTIONAL REGULATOR AQ_268-RELATED"/>
    <property type="match status" value="1"/>
</dbReference>
<dbReference type="OrthoDB" id="9808360at2"/>